<comment type="caution">
    <text evidence="2">The sequence shown here is derived from an EMBL/GenBank/DDBJ whole genome shotgun (WGS) entry which is preliminary data.</text>
</comment>
<feature type="transmembrane region" description="Helical" evidence="1">
    <location>
        <begin position="43"/>
        <end position="65"/>
    </location>
</feature>
<evidence type="ECO:0000313" key="2">
    <source>
        <dbReference type="EMBL" id="MFD2098547.1"/>
    </source>
</evidence>
<dbReference type="RefSeq" id="WP_379829323.1">
    <property type="nucleotide sequence ID" value="NZ_JBHUHU010000001.1"/>
</dbReference>
<feature type="transmembrane region" description="Helical" evidence="1">
    <location>
        <begin position="170"/>
        <end position="186"/>
    </location>
</feature>
<keyword evidence="1" id="KW-0812">Transmembrane</keyword>
<organism evidence="2 3">
    <name type="scientific">Flagellimonas iocasae</name>
    <dbReference type="NCBI Taxonomy" id="2055905"/>
    <lineage>
        <taxon>Bacteria</taxon>
        <taxon>Pseudomonadati</taxon>
        <taxon>Bacteroidota</taxon>
        <taxon>Flavobacteriia</taxon>
        <taxon>Flavobacteriales</taxon>
        <taxon>Flavobacteriaceae</taxon>
        <taxon>Flagellimonas</taxon>
    </lineage>
</organism>
<evidence type="ECO:0000256" key="1">
    <source>
        <dbReference type="SAM" id="Phobius"/>
    </source>
</evidence>
<reference evidence="3" key="1">
    <citation type="journal article" date="2019" name="Int. J. Syst. Evol. Microbiol.">
        <title>The Global Catalogue of Microorganisms (GCM) 10K type strain sequencing project: providing services to taxonomists for standard genome sequencing and annotation.</title>
        <authorList>
            <consortium name="The Broad Institute Genomics Platform"/>
            <consortium name="The Broad Institute Genome Sequencing Center for Infectious Disease"/>
            <person name="Wu L."/>
            <person name="Ma J."/>
        </authorList>
    </citation>
    <scope>NUCLEOTIDE SEQUENCE [LARGE SCALE GENOMIC DNA]</scope>
    <source>
        <strain evidence="3">JCM 3389</strain>
    </source>
</reference>
<keyword evidence="1" id="KW-1133">Transmembrane helix</keyword>
<feature type="transmembrane region" description="Helical" evidence="1">
    <location>
        <begin position="110"/>
        <end position="128"/>
    </location>
</feature>
<keyword evidence="3" id="KW-1185">Reference proteome</keyword>
<name>A0ABW4XT37_9FLAO</name>
<accession>A0ABW4XT37</accession>
<evidence type="ECO:0000313" key="3">
    <source>
        <dbReference type="Proteomes" id="UP001597342"/>
    </source>
</evidence>
<feature type="transmembrane region" description="Helical" evidence="1">
    <location>
        <begin position="77"/>
        <end position="98"/>
    </location>
</feature>
<feature type="transmembrane region" description="Helical" evidence="1">
    <location>
        <begin position="193"/>
        <end position="214"/>
    </location>
</feature>
<sequence>MKASSENRYFIFSAIWFILIVFWGFAPSFYLSKYFDNPEPLPLHLVIHGISFTLWVVLYTVQVFLIRYRSHKTHMTLGILGIVIMAAMIPTGFFPVVYKTYVGATTVDAAEHNVFRLAFAYTLFGFAYAYRKKAFLHKRLMLGCMVMLTSAAIFRVSFDFDLQESQLFNKGVLIFPAVVLFLFDLVKLKKAVWVDLISPILTLGIFFFADYFWLSSVGTGFMDVLAAIFVKPFL</sequence>
<keyword evidence="1" id="KW-0472">Membrane</keyword>
<dbReference type="Proteomes" id="UP001597342">
    <property type="component" value="Unassembled WGS sequence"/>
</dbReference>
<protein>
    <submittedName>
        <fullName evidence="2">Uncharacterized protein</fullName>
    </submittedName>
</protein>
<feature type="transmembrane region" description="Helical" evidence="1">
    <location>
        <begin position="140"/>
        <end position="158"/>
    </location>
</feature>
<dbReference type="EMBL" id="JBHUHU010000001">
    <property type="protein sequence ID" value="MFD2098547.1"/>
    <property type="molecule type" value="Genomic_DNA"/>
</dbReference>
<gene>
    <name evidence="2" type="ORF">ACFSJE_02095</name>
</gene>
<proteinExistence type="predicted"/>
<feature type="transmembrane region" description="Helical" evidence="1">
    <location>
        <begin position="9"/>
        <end position="31"/>
    </location>
</feature>